<name>A0A7W8C3M0_9BACT</name>
<dbReference type="AlphaFoldDB" id="A0A7W8C3M0"/>
<protein>
    <recommendedName>
        <fullName evidence="1">DUF4037 domain-containing protein</fullName>
    </recommendedName>
</protein>
<evidence type="ECO:0000313" key="2">
    <source>
        <dbReference type="EMBL" id="MBB5144223.1"/>
    </source>
</evidence>
<accession>A0A7W8C3M0</accession>
<sequence>MQGLALARAFYNECRSILWREMPDVMSRAAVGLVGEGSECFGCDDAASRDHDFGPAFCLWLPREELRRHAARIESVFGMLPQRFDGLESRLVPERRLGRVGPLPLEDFYGFFTGLPNLPATWQEWLAIPEYQLAACTNGEVFEDPAGGFTHWREVLQGCYPKDVRLKKMAARCMVMAQAGQYNLPRCLQRGDGLAAMLCAARFAEAALSMVYLCNGRYMPFYKWAGRLVASLPVLGAETARTLSALAGQPLRGAEDMEAARMVESLCAQVAQHLRSEGLSDDAGDWLWAHGPQLIRRVEESQLRQMDMLQG</sequence>
<organism evidence="2 3">
    <name type="scientific">Desulfovibrio intestinalis</name>
    <dbReference type="NCBI Taxonomy" id="58621"/>
    <lineage>
        <taxon>Bacteria</taxon>
        <taxon>Pseudomonadati</taxon>
        <taxon>Thermodesulfobacteriota</taxon>
        <taxon>Desulfovibrionia</taxon>
        <taxon>Desulfovibrionales</taxon>
        <taxon>Desulfovibrionaceae</taxon>
        <taxon>Desulfovibrio</taxon>
    </lineage>
</organism>
<comment type="caution">
    <text evidence="2">The sequence shown here is derived from an EMBL/GenBank/DDBJ whole genome shotgun (WGS) entry which is preliminary data.</text>
</comment>
<gene>
    <name evidence="2" type="ORF">HNQ38_002331</name>
</gene>
<dbReference type="Pfam" id="PF13228">
    <property type="entry name" value="DUF4037"/>
    <property type="match status" value="1"/>
</dbReference>
<dbReference type="EMBL" id="JACHGO010000006">
    <property type="protein sequence ID" value="MBB5144223.1"/>
    <property type="molecule type" value="Genomic_DNA"/>
</dbReference>
<dbReference type="RefSeq" id="WP_183720727.1">
    <property type="nucleotide sequence ID" value="NZ_JACHGO010000006.1"/>
</dbReference>
<evidence type="ECO:0000259" key="1">
    <source>
        <dbReference type="Pfam" id="PF13228"/>
    </source>
</evidence>
<proteinExistence type="predicted"/>
<dbReference type="Proteomes" id="UP000539075">
    <property type="component" value="Unassembled WGS sequence"/>
</dbReference>
<dbReference type="InterPro" id="IPR025117">
    <property type="entry name" value="DUF4037"/>
</dbReference>
<evidence type="ECO:0000313" key="3">
    <source>
        <dbReference type="Proteomes" id="UP000539075"/>
    </source>
</evidence>
<keyword evidence="3" id="KW-1185">Reference proteome</keyword>
<feature type="domain" description="DUF4037" evidence="1">
    <location>
        <begin position="125"/>
        <end position="224"/>
    </location>
</feature>
<reference evidence="2 3" key="1">
    <citation type="submission" date="2020-08" db="EMBL/GenBank/DDBJ databases">
        <title>Genomic Encyclopedia of Type Strains, Phase IV (KMG-IV): sequencing the most valuable type-strain genomes for metagenomic binning, comparative biology and taxonomic classification.</title>
        <authorList>
            <person name="Goeker M."/>
        </authorList>
    </citation>
    <scope>NUCLEOTIDE SEQUENCE [LARGE SCALE GENOMIC DNA]</scope>
    <source>
        <strain evidence="2 3">DSM 11275</strain>
    </source>
</reference>